<dbReference type="InterPro" id="IPR003374">
    <property type="entry name" value="ApbE-like_sf"/>
</dbReference>
<evidence type="ECO:0000256" key="7">
    <source>
        <dbReference type="ARBA" id="ARBA00022827"/>
    </source>
</evidence>
<dbReference type="AlphaFoldDB" id="A0A398CJ98"/>
<keyword evidence="6" id="KW-0479">Metal-binding</keyword>
<gene>
    <name evidence="11" type="ORF">D3H35_15740</name>
</gene>
<dbReference type="RefSeq" id="WP_119150231.1">
    <property type="nucleotide sequence ID" value="NZ_JBHSOV010000001.1"/>
</dbReference>
<dbReference type="Proteomes" id="UP000266340">
    <property type="component" value="Unassembled WGS sequence"/>
</dbReference>
<dbReference type="EC" id="2.7.1.180" evidence="2"/>
<evidence type="ECO:0000313" key="11">
    <source>
        <dbReference type="EMBL" id="RIE02192.1"/>
    </source>
</evidence>
<reference evidence="11 12" key="1">
    <citation type="submission" date="2018-09" db="EMBL/GenBank/DDBJ databases">
        <title>Cohnella cavernae sp. nov., isolated from a karst cave.</title>
        <authorList>
            <person name="Zhu H."/>
        </authorList>
    </citation>
    <scope>NUCLEOTIDE SEQUENCE [LARGE SCALE GENOMIC DNA]</scope>
    <source>
        <strain evidence="11 12">K2E09-144</strain>
    </source>
</reference>
<evidence type="ECO:0000256" key="5">
    <source>
        <dbReference type="ARBA" id="ARBA00022679"/>
    </source>
</evidence>
<dbReference type="OrthoDB" id="9778595at2"/>
<evidence type="ECO:0000256" key="8">
    <source>
        <dbReference type="ARBA" id="ARBA00022842"/>
    </source>
</evidence>
<comment type="cofactor">
    <cofactor evidence="1">
        <name>Mg(2+)</name>
        <dbReference type="ChEBI" id="CHEBI:18420"/>
    </cofactor>
</comment>
<proteinExistence type="predicted"/>
<keyword evidence="5 11" id="KW-0808">Transferase</keyword>
<dbReference type="SUPFAM" id="SSF143631">
    <property type="entry name" value="ApbE-like"/>
    <property type="match status" value="1"/>
</dbReference>
<dbReference type="GO" id="GO:0016740">
    <property type="term" value="F:transferase activity"/>
    <property type="evidence" value="ECO:0007669"/>
    <property type="project" value="UniProtKB-KW"/>
</dbReference>
<organism evidence="11 12">
    <name type="scientific">Cohnella faecalis</name>
    <dbReference type="NCBI Taxonomy" id="2315694"/>
    <lineage>
        <taxon>Bacteria</taxon>
        <taxon>Bacillati</taxon>
        <taxon>Bacillota</taxon>
        <taxon>Bacilli</taxon>
        <taxon>Bacillales</taxon>
        <taxon>Paenibacillaceae</taxon>
        <taxon>Cohnella</taxon>
    </lineage>
</organism>
<evidence type="ECO:0000256" key="3">
    <source>
        <dbReference type="ARBA" id="ARBA00016337"/>
    </source>
</evidence>
<dbReference type="InterPro" id="IPR024932">
    <property type="entry name" value="ApbE"/>
</dbReference>
<dbReference type="Pfam" id="PF02424">
    <property type="entry name" value="ApbE"/>
    <property type="match status" value="1"/>
</dbReference>
<comment type="catalytic activity">
    <reaction evidence="10">
        <text>L-threonyl-[protein] + FAD = FMN-L-threonyl-[protein] + AMP + H(+)</text>
        <dbReference type="Rhea" id="RHEA:36847"/>
        <dbReference type="Rhea" id="RHEA-COMP:11060"/>
        <dbReference type="Rhea" id="RHEA-COMP:11061"/>
        <dbReference type="ChEBI" id="CHEBI:15378"/>
        <dbReference type="ChEBI" id="CHEBI:30013"/>
        <dbReference type="ChEBI" id="CHEBI:57692"/>
        <dbReference type="ChEBI" id="CHEBI:74257"/>
        <dbReference type="ChEBI" id="CHEBI:456215"/>
        <dbReference type="EC" id="2.7.1.180"/>
    </reaction>
</comment>
<dbReference type="EMBL" id="QXJM01000039">
    <property type="protein sequence ID" value="RIE02192.1"/>
    <property type="molecule type" value="Genomic_DNA"/>
</dbReference>
<evidence type="ECO:0000256" key="2">
    <source>
        <dbReference type="ARBA" id="ARBA00011955"/>
    </source>
</evidence>
<keyword evidence="8" id="KW-0460">Magnesium</keyword>
<evidence type="ECO:0000256" key="6">
    <source>
        <dbReference type="ARBA" id="ARBA00022723"/>
    </source>
</evidence>
<keyword evidence="7" id="KW-0274">FAD</keyword>
<evidence type="ECO:0000256" key="9">
    <source>
        <dbReference type="ARBA" id="ARBA00031306"/>
    </source>
</evidence>
<comment type="caution">
    <text evidence="11">The sequence shown here is derived from an EMBL/GenBank/DDBJ whole genome shotgun (WGS) entry which is preliminary data.</text>
</comment>
<keyword evidence="4" id="KW-0285">Flavoprotein</keyword>
<dbReference type="PANTHER" id="PTHR30040">
    <property type="entry name" value="THIAMINE BIOSYNTHESIS LIPOPROTEIN APBE"/>
    <property type="match status" value="1"/>
</dbReference>
<evidence type="ECO:0000256" key="10">
    <source>
        <dbReference type="ARBA" id="ARBA00048540"/>
    </source>
</evidence>
<dbReference type="Gene3D" id="3.10.520.10">
    <property type="entry name" value="ApbE-like domains"/>
    <property type="match status" value="1"/>
</dbReference>
<accession>A0A398CJ98</accession>
<evidence type="ECO:0000256" key="4">
    <source>
        <dbReference type="ARBA" id="ARBA00022630"/>
    </source>
</evidence>
<sequence length="325" mass="35557">MTGLGIEKVVQTDRFRAMNTDVDTALLVDRYDERPFLEVRQQFASSENRFSRFNPDSELSRLNGRHGRPCRISAEMAAILQAAAAYRKLTGGIFDPAILPELSSAGYNVSFEKMTERTELPKPDEKARPMELRGWQLFPRAGLVRLRRGTRLDLGGIAKGWTVDRVSEGLIGRRIRAGQLNAGGDLRVWSEPGLPAWEIEAALPDGFASNAPSFRFALRNGAAATSSTLRRQWATPGGNRHHLIDPRSGLPAASDTVQCTVVGTTAAEAEIAAKTVLLLGSEDGLRWLERTFPLCDALLYKQDGTAIGVFGKHGDAEWKEGGGIL</sequence>
<evidence type="ECO:0000256" key="1">
    <source>
        <dbReference type="ARBA" id="ARBA00001946"/>
    </source>
</evidence>
<dbReference type="GO" id="GO:0046872">
    <property type="term" value="F:metal ion binding"/>
    <property type="evidence" value="ECO:0007669"/>
    <property type="project" value="UniProtKB-KW"/>
</dbReference>
<dbReference type="PANTHER" id="PTHR30040:SF2">
    <property type="entry name" value="FAD:PROTEIN FMN TRANSFERASE"/>
    <property type="match status" value="1"/>
</dbReference>
<evidence type="ECO:0000313" key="12">
    <source>
        <dbReference type="Proteomes" id="UP000266340"/>
    </source>
</evidence>
<name>A0A398CJ98_9BACL</name>
<protein>
    <recommendedName>
        <fullName evidence="3">FAD:protein FMN transferase</fullName>
        <ecNumber evidence="2">2.7.1.180</ecNumber>
    </recommendedName>
    <alternativeName>
        <fullName evidence="9">Flavin transferase</fullName>
    </alternativeName>
</protein>
<keyword evidence="12" id="KW-1185">Reference proteome</keyword>